<organism evidence="1 2">
    <name type="scientific">Bodo saltans</name>
    <name type="common">Flagellated protozoan</name>
    <dbReference type="NCBI Taxonomy" id="75058"/>
    <lineage>
        <taxon>Eukaryota</taxon>
        <taxon>Discoba</taxon>
        <taxon>Euglenozoa</taxon>
        <taxon>Kinetoplastea</taxon>
        <taxon>Metakinetoplastina</taxon>
        <taxon>Eubodonida</taxon>
        <taxon>Bodonidae</taxon>
        <taxon>Bodo</taxon>
    </lineage>
</organism>
<reference evidence="2" key="1">
    <citation type="submission" date="2015-09" db="EMBL/GenBank/DDBJ databases">
        <authorList>
            <consortium name="Pathogen Informatics"/>
        </authorList>
    </citation>
    <scope>NUCLEOTIDE SEQUENCE [LARGE SCALE GENOMIC DNA]</scope>
    <source>
        <strain evidence="2">Lake Konstanz</strain>
    </source>
</reference>
<protein>
    <submittedName>
        <fullName evidence="1">Uncharacterized protein</fullName>
    </submittedName>
</protein>
<sequence>MNGVPCVDAEDALCVLEALKLNWNGGVAYELVVRLAVAIFSANHVLWTKRVAVTVNEIFKKLRFHNSFDLRTQASFINFCCQLCEVEELRLEFFDCCSCLPSMLLASDDRVQEAVATMTQVLCSTSLTIEAFVCAGGCVSLTSLLHSSKESVLKKNLQTCHALSREINFCKEMSALGVIPILGLLLHRTGVASVAAGILQNIAREKSSLSVLDSSRIVESVSPLLFTSDPVAQASAVGFLLNLHSGSTESRRALIAALTSSVLQQCFDECVQ</sequence>
<keyword evidence="2" id="KW-1185">Reference proteome</keyword>
<dbReference type="VEuPathDB" id="TriTrypDB:BSAL_58910"/>
<dbReference type="Proteomes" id="UP000051952">
    <property type="component" value="Unassembled WGS sequence"/>
</dbReference>
<dbReference type="InterPro" id="IPR011989">
    <property type="entry name" value="ARM-like"/>
</dbReference>
<proteinExistence type="predicted"/>
<dbReference type="InterPro" id="IPR016024">
    <property type="entry name" value="ARM-type_fold"/>
</dbReference>
<dbReference type="Gene3D" id="1.25.10.10">
    <property type="entry name" value="Leucine-rich Repeat Variant"/>
    <property type="match status" value="1"/>
</dbReference>
<gene>
    <name evidence="1" type="ORF">BSAL_58910</name>
</gene>
<dbReference type="EMBL" id="CYKH01000238">
    <property type="protein sequence ID" value="CUF07467.1"/>
    <property type="molecule type" value="Genomic_DNA"/>
</dbReference>
<evidence type="ECO:0000313" key="2">
    <source>
        <dbReference type="Proteomes" id="UP000051952"/>
    </source>
</evidence>
<accession>A0A0S4IKF5</accession>
<name>A0A0S4IKF5_BODSA</name>
<dbReference type="SUPFAM" id="SSF48371">
    <property type="entry name" value="ARM repeat"/>
    <property type="match status" value="1"/>
</dbReference>
<evidence type="ECO:0000313" key="1">
    <source>
        <dbReference type="EMBL" id="CUF07467.1"/>
    </source>
</evidence>
<dbReference type="AlphaFoldDB" id="A0A0S4IKF5"/>